<dbReference type="InterPro" id="IPR001173">
    <property type="entry name" value="Glyco_trans_2-like"/>
</dbReference>
<dbReference type="Pfam" id="PF00535">
    <property type="entry name" value="Glycos_transf_2"/>
    <property type="match status" value="1"/>
</dbReference>
<dbReference type="EMBL" id="LKTS01000002">
    <property type="protein sequence ID" value="PKD21137.1"/>
    <property type="molecule type" value="Genomic_DNA"/>
</dbReference>
<sequence length="281" mass="33732">MDDGSTDYTEKLMEFYCAKDFRIQFHHRPKKRRKGANACRNYGFELCKGKYIQWFDSDDLMAPNFLDLKVKAIEENKVDYVISKSANFKDPNRADIISKNEKYYRFNDFEITNYNYVTQKINWLTYDFLGKREVCEKVRFNETLSSGQEYNFFSKLTCFSVNGLIIDSYLTYRRMHSQSIRSNLYRNRKEKEELQYNQLETWRELSEISPNSPSVKYLFFSLIKIDSRERMNLKTQTYLLKTLLKKGRLHDVALLLCFEYIYKPSGIGYIFRKKLLQSIEK</sequence>
<feature type="domain" description="Glycosyltransferase 2-like" evidence="1">
    <location>
        <begin position="1"/>
        <end position="118"/>
    </location>
</feature>
<dbReference type="GO" id="GO:0016758">
    <property type="term" value="F:hexosyltransferase activity"/>
    <property type="evidence" value="ECO:0007669"/>
    <property type="project" value="UniProtKB-ARBA"/>
</dbReference>
<protein>
    <recommendedName>
        <fullName evidence="1">Glycosyltransferase 2-like domain-containing protein</fullName>
    </recommendedName>
</protein>
<dbReference type="InterPro" id="IPR029044">
    <property type="entry name" value="Nucleotide-diphossugar_trans"/>
</dbReference>
<comment type="caution">
    <text evidence="2">The sequence shown here is derived from an EMBL/GenBank/DDBJ whole genome shotgun (WGS) entry which is preliminary data.</text>
</comment>
<dbReference type="Gene3D" id="3.90.550.10">
    <property type="entry name" value="Spore Coat Polysaccharide Biosynthesis Protein SpsA, Chain A"/>
    <property type="match status" value="1"/>
</dbReference>
<name>A0A2N0U2B4_9FLAO</name>
<dbReference type="AlphaFoldDB" id="A0A2N0U2B4"/>
<evidence type="ECO:0000313" key="3">
    <source>
        <dbReference type="Proteomes" id="UP000232673"/>
    </source>
</evidence>
<dbReference type="SUPFAM" id="SSF53448">
    <property type="entry name" value="Nucleotide-diphospho-sugar transferases"/>
    <property type="match status" value="1"/>
</dbReference>
<keyword evidence="3" id="KW-1185">Reference proteome</keyword>
<gene>
    <name evidence="2" type="ORF">APR41_12030</name>
</gene>
<evidence type="ECO:0000259" key="1">
    <source>
        <dbReference type="Pfam" id="PF00535"/>
    </source>
</evidence>
<dbReference type="CDD" id="cd00761">
    <property type="entry name" value="Glyco_tranf_GTA_type"/>
    <property type="match status" value="1"/>
</dbReference>
<accession>A0A2N0U2B4</accession>
<evidence type="ECO:0000313" key="2">
    <source>
        <dbReference type="EMBL" id="PKD21137.1"/>
    </source>
</evidence>
<dbReference type="PANTHER" id="PTHR22916:SF56">
    <property type="entry name" value="GLYCOSYL TRANSFERASE"/>
    <property type="match status" value="1"/>
</dbReference>
<dbReference type="Proteomes" id="UP000232673">
    <property type="component" value="Unassembled WGS sequence"/>
</dbReference>
<dbReference type="PANTHER" id="PTHR22916">
    <property type="entry name" value="GLYCOSYLTRANSFERASE"/>
    <property type="match status" value="1"/>
</dbReference>
<proteinExistence type="predicted"/>
<organism evidence="2 3">
    <name type="scientific">Salegentibacter salinarum</name>
    <dbReference type="NCBI Taxonomy" id="447422"/>
    <lineage>
        <taxon>Bacteria</taxon>
        <taxon>Pseudomonadati</taxon>
        <taxon>Bacteroidota</taxon>
        <taxon>Flavobacteriia</taxon>
        <taxon>Flavobacteriales</taxon>
        <taxon>Flavobacteriaceae</taxon>
        <taxon>Salegentibacter</taxon>
    </lineage>
</organism>
<dbReference type="STRING" id="447422.SAMN05660903_02453"/>
<reference evidence="2 3" key="1">
    <citation type="submission" date="2015-10" db="EMBL/GenBank/DDBJ databases">
        <title>Draft genome sequence of Salegentibacter salinarum KCTC 12975.</title>
        <authorList>
            <person name="Lin W."/>
            <person name="Zheng Q."/>
        </authorList>
    </citation>
    <scope>NUCLEOTIDE SEQUENCE [LARGE SCALE GENOMIC DNA]</scope>
    <source>
        <strain evidence="2 3">KCTC 12975</strain>
    </source>
</reference>